<evidence type="ECO:0000256" key="4">
    <source>
        <dbReference type="ARBA" id="ARBA00023235"/>
    </source>
</evidence>
<proteinExistence type="inferred from homology"/>
<dbReference type="GO" id="GO:0006094">
    <property type="term" value="P:gluconeogenesis"/>
    <property type="evidence" value="ECO:0007669"/>
    <property type="project" value="UniProtKB-KW"/>
</dbReference>
<keyword evidence="2 5" id="KW-0312">Gluconeogenesis</keyword>
<dbReference type="PANTHER" id="PTHR11469">
    <property type="entry name" value="GLUCOSE-6-PHOSPHATE ISOMERASE"/>
    <property type="match status" value="1"/>
</dbReference>
<keyword evidence="7" id="KW-1185">Reference proteome</keyword>
<dbReference type="InterPro" id="IPR001672">
    <property type="entry name" value="G6P_Isomerase"/>
</dbReference>
<comment type="catalytic activity">
    <reaction evidence="5">
        <text>alpha-D-glucose 6-phosphate = beta-D-fructose 6-phosphate</text>
        <dbReference type="Rhea" id="RHEA:11816"/>
        <dbReference type="ChEBI" id="CHEBI:57634"/>
        <dbReference type="ChEBI" id="CHEBI:58225"/>
        <dbReference type="EC" id="5.3.1.9"/>
    </reaction>
</comment>
<evidence type="ECO:0000256" key="5">
    <source>
        <dbReference type="RuleBase" id="RU000612"/>
    </source>
</evidence>
<dbReference type="GO" id="GO:0005829">
    <property type="term" value="C:cytosol"/>
    <property type="evidence" value="ECO:0007669"/>
    <property type="project" value="TreeGrafter"/>
</dbReference>
<dbReference type="GO" id="GO:0097367">
    <property type="term" value="F:carbohydrate derivative binding"/>
    <property type="evidence" value="ECO:0007669"/>
    <property type="project" value="InterPro"/>
</dbReference>
<name>A0A8J7SAQ0_9PROT</name>
<gene>
    <name evidence="6" type="ORF">KAJ83_16270</name>
</gene>
<dbReference type="GO" id="GO:0004347">
    <property type="term" value="F:glucose-6-phosphate isomerase activity"/>
    <property type="evidence" value="ECO:0007669"/>
    <property type="project" value="UniProtKB-EC"/>
</dbReference>
<evidence type="ECO:0000313" key="6">
    <source>
        <dbReference type="EMBL" id="MBP5858577.1"/>
    </source>
</evidence>
<dbReference type="InterPro" id="IPR018189">
    <property type="entry name" value="Phosphoglucose_isomerase_CS"/>
</dbReference>
<dbReference type="Pfam" id="PF00342">
    <property type="entry name" value="PGI"/>
    <property type="match status" value="2"/>
</dbReference>
<evidence type="ECO:0000313" key="7">
    <source>
        <dbReference type="Proteomes" id="UP000672602"/>
    </source>
</evidence>
<dbReference type="EMBL" id="JAGMWN010000009">
    <property type="protein sequence ID" value="MBP5858577.1"/>
    <property type="molecule type" value="Genomic_DNA"/>
</dbReference>
<dbReference type="UniPathway" id="UPA00109">
    <property type="reaction ID" value="UER00181"/>
</dbReference>
<accession>A0A8J7SAQ0</accession>
<organism evidence="6 7">
    <name type="scientific">Marivibrio halodurans</name>
    <dbReference type="NCBI Taxonomy" id="2039722"/>
    <lineage>
        <taxon>Bacteria</taxon>
        <taxon>Pseudomonadati</taxon>
        <taxon>Pseudomonadota</taxon>
        <taxon>Alphaproteobacteria</taxon>
        <taxon>Rhodospirillales</taxon>
        <taxon>Rhodospirillaceae</taxon>
        <taxon>Marivibrio</taxon>
    </lineage>
</organism>
<sequence length="448" mass="49122">MPYRQDISACLRDRVEYGLSSSELSFFLDALNPAMERLREAYRERRIPLLRTPERVDDWPRLQAVADRYRASFDDVVVLGTGGSSLGGRALYNMANVGFDDGDRRGPNLHIVTNIDPYSFQALLRSLDMRRTGFIAISKSGGTAETVLQTMTVLPMLERLLGPRRVGRAMTIVTEPKDNPMRRIAERYALPVLDHDEAVGGRYSVLTAVGMLPSLIAGLDARAVRDGAREVLAHSLRTGSPADCAPALGAAVAVGLERYHDIGSSVMLAYSDRLGSLARWYRQLWAESLGKEGKGTTPIYAAGPVDQHSQLQLWLDGPRDKMFTVLGGPIAPCSPPVDCSHIGDDRLDYLNGASLGELLDVSRRATTETLIANDRPVRTIDMAAIDERSMGALMMHYMLETILAADLLCVNPFDQPAVEHGKKLARRLLSARGEHRTVPASREEAAAA</sequence>
<dbReference type="PROSITE" id="PS51463">
    <property type="entry name" value="P_GLUCOSE_ISOMERASE_3"/>
    <property type="match status" value="1"/>
</dbReference>
<evidence type="ECO:0000256" key="2">
    <source>
        <dbReference type="ARBA" id="ARBA00022432"/>
    </source>
</evidence>
<dbReference type="GO" id="GO:0006096">
    <property type="term" value="P:glycolytic process"/>
    <property type="evidence" value="ECO:0007669"/>
    <property type="project" value="UniProtKB-UniPathway"/>
</dbReference>
<reference evidence="6" key="1">
    <citation type="submission" date="2021-04" db="EMBL/GenBank/DDBJ databases">
        <authorList>
            <person name="Zhang D.-C."/>
        </authorList>
    </citation>
    <scope>NUCLEOTIDE SEQUENCE</scope>
    <source>
        <strain evidence="6">CGMCC 1.15697</strain>
    </source>
</reference>
<dbReference type="PROSITE" id="PS00765">
    <property type="entry name" value="P_GLUCOSE_ISOMERASE_1"/>
    <property type="match status" value="1"/>
</dbReference>
<dbReference type="GO" id="GO:0051156">
    <property type="term" value="P:glucose 6-phosphate metabolic process"/>
    <property type="evidence" value="ECO:0007669"/>
    <property type="project" value="TreeGrafter"/>
</dbReference>
<keyword evidence="4 5" id="KW-0413">Isomerase</keyword>
<dbReference type="Gene3D" id="3.40.50.10490">
    <property type="entry name" value="Glucose-6-phosphate isomerase like protein, domain 1"/>
    <property type="match status" value="2"/>
</dbReference>
<dbReference type="PROSITE" id="PS00174">
    <property type="entry name" value="P_GLUCOSE_ISOMERASE_2"/>
    <property type="match status" value="1"/>
</dbReference>
<keyword evidence="3 5" id="KW-0324">Glycolysis</keyword>
<evidence type="ECO:0000256" key="3">
    <source>
        <dbReference type="ARBA" id="ARBA00023152"/>
    </source>
</evidence>
<dbReference type="GO" id="GO:0048029">
    <property type="term" value="F:monosaccharide binding"/>
    <property type="evidence" value="ECO:0007669"/>
    <property type="project" value="TreeGrafter"/>
</dbReference>
<comment type="similarity">
    <text evidence="5">Belongs to the GPI family.</text>
</comment>
<dbReference type="PANTHER" id="PTHR11469:SF1">
    <property type="entry name" value="GLUCOSE-6-PHOSPHATE ISOMERASE"/>
    <property type="match status" value="1"/>
</dbReference>
<dbReference type="CDD" id="cd05016">
    <property type="entry name" value="SIS_PGI_2"/>
    <property type="match status" value="1"/>
</dbReference>
<dbReference type="PRINTS" id="PR00662">
    <property type="entry name" value="G6PISOMERASE"/>
</dbReference>
<dbReference type="Proteomes" id="UP000672602">
    <property type="component" value="Unassembled WGS sequence"/>
</dbReference>
<comment type="pathway">
    <text evidence="5">Carbohydrate degradation; glycolysis; D-glyceraldehyde 3-phosphate and glycerone phosphate from D-glucose: step 2/4.</text>
</comment>
<comment type="caution">
    <text evidence="6">The sequence shown here is derived from an EMBL/GenBank/DDBJ whole genome shotgun (WGS) entry which is preliminary data.</text>
</comment>
<dbReference type="InterPro" id="IPR035482">
    <property type="entry name" value="SIS_PGI_2"/>
</dbReference>
<dbReference type="EC" id="5.3.1.9" evidence="1 5"/>
<dbReference type="AlphaFoldDB" id="A0A8J7SAQ0"/>
<dbReference type="InterPro" id="IPR046348">
    <property type="entry name" value="SIS_dom_sf"/>
</dbReference>
<evidence type="ECO:0000256" key="1">
    <source>
        <dbReference type="ARBA" id="ARBA00011952"/>
    </source>
</evidence>
<protein>
    <recommendedName>
        <fullName evidence="1 5">Glucose-6-phosphate isomerase</fullName>
        <ecNumber evidence="1 5">5.3.1.9</ecNumber>
    </recommendedName>
</protein>
<dbReference type="SUPFAM" id="SSF53697">
    <property type="entry name" value="SIS domain"/>
    <property type="match status" value="1"/>
</dbReference>